<dbReference type="OrthoDB" id="9806824at2"/>
<evidence type="ECO:0000313" key="10">
    <source>
        <dbReference type="Proteomes" id="UP000248886"/>
    </source>
</evidence>
<dbReference type="InterPro" id="IPR050321">
    <property type="entry name" value="Glycosyltr_2/OpgH_subfam"/>
</dbReference>
<dbReference type="GO" id="GO:0016760">
    <property type="term" value="F:cellulose synthase (UDP-forming) activity"/>
    <property type="evidence" value="ECO:0007669"/>
    <property type="project" value="UniProtKB-EC"/>
</dbReference>
<keyword evidence="7" id="KW-0997">Cell inner membrane</keyword>
<dbReference type="GO" id="GO:0006011">
    <property type="term" value="P:UDP-alpha-D-glucose metabolic process"/>
    <property type="evidence" value="ECO:0007669"/>
    <property type="project" value="InterPro"/>
</dbReference>
<dbReference type="AlphaFoldDB" id="A0A2W1K4R2"/>
<keyword evidence="7" id="KW-1003">Cell membrane</keyword>
<dbReference type="EC" id="2.4.1.12" evidence="7"/>
<evidence type="ECO:0000259" key="8">
    <source>
        <dbReference type="Pfam" id="PF00535"/>
    </source>
</evidence>
<feature type="transmembrane region" description="Helical" evidence="7">
    <location>
        <begin position="102"/>
        <end position="128"/>
    </location>
</feature>
<feature type="domain" description="Glycosyltransferase 2-like" evidence="8">
    <location>
        <begin position="152"/>
        <end position="340"/>
    </location>
</feature>
<reference evidence="9 10" key="1">
    <citation type="submission" date="2018-06" db="EMBL/GenBank/DDBJ databases">
        <title>Draft sequence of Acidithiobacillus ferrooxidans CCM 4253.</title>
        <authorList>
            <person name="Moya-Beltran A."/>
            <person name="Castro M."/>
            <person name="Covarrubias P.C."/>
            <person name="Issotta F."/>
            <person name="Janiczek O."/>
            <person name="Mandl M."/>
            <person name="Kucera J."/>
            <person name="Quatrini R."/>
        </authorList>
    </citation>
    <scope>NUCLEOTIDE SEQUENCE [LARGE SCALE GENOMIC DNA]</scope>
    <source>
        <strain evidence="9 10">CCM 4253</strain>
    </source>
</reference>
<feature type="transmembrane region" description="Helical" evidence="7">
    <location>
        <begin position="41"/>
        <end position="59"/>
    </location>
</feature>
<keyword evidence="7" id="KW-0973">c-di-GMP</keyword>
<dbReference type="NCBIfam" id="TIGR03030">
    <property type="entry name" value="CelA"/>
    <property type="match status" value="1"/>
</dbReference>
<keyword evidence="7" id="KW-0135">Cellulose biosynthesis</keyword>
<dbReference type="GO" id="GO:0030244">
    <property type="term" value="P:cellulose biosynthetic process"/>
    <property type="evidence" value="ECO:0007669"/>
    <property type="project" value="UniProtKB-KW"/>
</dbReference>
<evidence type="ECO:0000256" key="7">
    <source>
        <dbReference type="RuleBase" id="RU365020"/>
    </source>
</evidence>
<keyword evidence="5 7" id="KW-1133">Transmembrane helix</keyword>
<keyword evidence="2 7" id="KW-0328">Glycosyltransferase</keyword>
<dbReference type="InterPro" id="IPR001173">
    <property type="entry name" value="Glyco_trans_2-like"/>
</dbReference>
<accession>A0A2W1K4R2</accession>
<dbReference type="SUPFAM" id="SSF53448">
    <property type="entry name" value="Nucleotide-diphospho-sugar transferases"/>
    <property type="match status" value="1"/>
</dbReference>
<comment type="caution">
    <text evidence="9">The sequence shown here is derived from an EMBL/GenBank/DDBJ whole genome shotgun (WGS) entry which is preliminary data.</text>
</comment>
<organism evidence="9 10">
    <name type="scientific">Acidithiobacillus ferrooxidans</name>
    <name type="common">Thiobacillus ferrooxidans</name>
    <dbReference type="NCBI Taxonomy" id="920"/>
    <lineage>
        <taxon>Bacteria</taxon>
        <taxon>Pseudomonadati</taxon>
        <taxon>Pseudomonadota</taxon>
        <taxon>Acidithiobacillia</taxon>
        <taxon>Acidithiobacillales</taxon>
        <taxon>Acidithiobacillaceae</taxon>
        <taxon>Acidithiobacillus</taxon>
    </lineage>
</organism>
<evidence type="ECO:0000256" key="1">
    <source>
        <dbReference type="ARBA" id="ARBA00004141"/>
    </source>
</evidence>
<gene>
    <name evidence="9" type="primary">bcsA</name>
    <name evidence="9" type="ORF">DN052_01770</name>
</gene>
<comment type="subcellular location">
    <subcellularLocation>
        <location evidence="7">Cell inner membrane</location>
    </subcellularLocation>
    <subcellularLocation>
        <location evidence="1">Membrane</location>
        <topology evidence="1">Multi-pass membrane protein</topology>
    </subcellularLocation>
</comment>
<dbReference type="RefSeq" id="WP_081033177.1">
    <property type="nucleotide sequence ID" value="NZ_AP025160.1"/>
</dbReference>
<comment type="function">
    <text evidence="7">Catalytic subunit of cellulose synthase. It polymerizes uridine 5'-diphosphate glucose to cellulose.</text>
</comment>
<keyword evidence="6 7" id="KW-0472">Membrane</keyword>
<dbReference type="UniPathway" id="UPA00694"/>
<keyword evidence="3 7" id="KW-0808">Transferase</keyword>
<dbReference type="Pfam" id="PF00535">
    <property type="entry name" value="Glycos_transf_2"/>
    <property type="match status" value="1"/>
</dbReference>
<comment type="pathway">
    <text evidence="7">Glycan metabolism; bacterial cellulose biosynthesis.</text>
</comment>
<evidence type="ECO:0000256" key="3">
    <source>
        <dbReference type="ARBA" id="ARBA00022679"/>
    </source>
</evidence>
<evidence type="ECO:0000256" key="2">
    <source>
        <dbReference type="ARBA" id="ARBA00022676"/>
    </source>
</evidence>
<evidence type="ECO:0000256" key="6">
    <source>
        <dbReference type="ARBA" id="ARBA00023136"/>
    </source>
</evidence>
<evidence type="ECO:0000256" key="4">
    <source>
        <dbReference type="ARBA" id="ARBA00022692"/>
    </source>
</evidence>
<protein>
    <recommendedName>
        <fullName evidence="7">Cellulose synthase catalytic subunit [UDP-forming]</fullName>
        <ecNumber evidence="7">2.4.1.12</ecNumber>
    </recommendedName>
</protein>
<feature type="transmembrane region" description="Helical" evidence="7">
    <location>
        <begin position="563"/>
        <end position="582"/>
    </location>
</feature>
<dbReference type="PANTHER" id="PTHR43867:SF2">
    <property type="entry name" value="CELLULOSE SYNTHASE CATALYTIC SUBUNIT A [UDP-FORMING]"/>
    <property type="match status" value="1"/>
</dbReference>
<dbReference type="Proteomes" id="UP000248886">
    <property type="component" value="Unassembled WGS sequence"/>
</dbReference>
<dbReference type="GO" id="GO:0005886">
    <property type="term" value="C:plasma membrane"/>
    <property type="evidence" value="ECO:0007669"/>
    <property type="project" value="UniProtKB-SubCell"/>
</dbReference>
<feature type="transmembrane region" description="Helical" evidence="7">
    <location>
        <begin position="532"/>
        <end position="551"/>
    </location>
</feature>
<dbReference type="InterPro" id="IPR029044">
    <property type="entry name" value="Nucleotide-diphossugar_trans"/>
</dbReference>
<dbReference type="PRINTS" id="PR01439">
    <property type="entry name" value="CELLSNTHASEA"/>
</dbReference>
<feature type="transmembrane region" description="Helical" evidence="7">
    <location>
        <begin position="421"/>
        <end position="444"/>
    </location>
</feature>
<feature type="transmembrane region" description="Helical" evidence="7">
    <location>
        <begin position="71"/>
        <end position="90"/>
    </location>
</feature>
<feature type="transmembrane region" description="Helical" evidence="7">
    <location>
        <begin position="456"/>
        <end position="475"/>
    </location>
</feature>
<evidence type="ECO:0000256" key="5">
    <source>
        <dbReference type="ARBA" id="ARBA00022989"/>
    </source>
</evidence>
<evidence type="ECO:0000313" key="9">
    <source>
        <dbReference type="EMBL" id="PZD81828.1"/>
    </source>
</evidence>
<dbReference type="CDD" id="cd06421">
    <property type="entry name" value="CESA_CelA_like"/>
    <property type="match status" value="1"/>
</dbReference>
<dbReference type="EMBL" id="QKQP01000001">
    <property type="protein sequence ID" value="PZD81828.1"/>
    <property type="molecule type" value="Genomic_DNA"/>
</dbReference>
<proteinExistence type="predicted"/>
<dbReference type="PANTHER" id="PTHR43867">
    <property type="entry name" value="CELLULOSE SYNTHASE CATALYTIC SUBUNIT A [UDP-FORMING]"/>
    <property type="match status" value="1"/>
</dbReference>
<dbReference type="GO" id="GO:0035438">
    <property type="term" value="F:cyclic-di-GMP binding"/>
    <property type="evidence" value="ECO:0007669"/>
    <property type="project" value="InterPro"/>
</dbReference>
<sequence>MTRTSGSMMSWTSRFVFPLWILSALILIVLAQTPTSLSAQYKLGFAVFLAILFLYMTSLRLKCRRKVLLPWIRWSIVFLSTFLGWRYLYWRATETMPFGYGIASSIAGLMLFLVEVYGFITFLFGHFINIQPLLRKPEPPTGDPAHYPTVDIFIPTYNEDPLVLRPTVIAATQMDYPQKRFRVWILDDGGTEKKCNDSDPAKAQKARERASLLRDLAAEFGAGYITRARNEHAKAGNLNHALTKTEGKLILILDCDHIPSRDFLQSTVGFFQRDPKLFLVQTPHNFVSADPVERNLKIYSETPAENELFYSVMQPGLDFWGTSFFCGSAAVLRRKVLSELGGIAGQTITEDAETTLDAIALGYHTAYLNKPMVSGLQPETYSGLIIQRVRWGQGMLQIFLLKNPWLHRGLSITQRLLYTNFAIYWGFAVARFLLFLAPPAFLIFGLDLCDTTAGQLLAYAGPYFFTSFVVTQFYYRNVRWPFISQIYETVQSYHVTLGILRVLRYPRSPSFEVTPKGEQMEQTFISGLSRPFYLLLILNIGAIVWGVMRWLAEPWHRGAIDFVIFWAVLDTLFLLAALGAMLERPQRRSEPRATFRESLVAEYDGAKMRVTGVDASRSGIKVHMTRNDFQAVLQCLDLPSWSAHDSVPKDILRRFSLVTWHMHFPEGGSLACVLRNVVFDQNKERYDIGFNYIFKSSTDERLAVATAFGDSARLQRNVDYRHGGKSVPAAFWYLIRLGFHHGSLHIVYLIRNMLGRGWLVCTRILTKETWRKDL</sequence>
<comment type="catalytic activity">
    <reaction evidence="7">
        <text>[(1-&gt;4)-beta-D-glucosyl](n) + UDP-alpha-D-glucose = [(1-&gt;4)-beta-D-glucosyl](n+1) + UDP + H(+)</text>
        <dbReference type="Rhea" id="RHEA:19929"/>
        <dbReference type="Rhea" id="RHEA-COMP:10033"/>
        <dbReference type="Rhea" id="RHEA-COMP:10034"/>
        <dbReference type="ChEBI" id="CHEBI:15378"/>
        <dbReference type="ChEBI" id="CHEBI:18246"/>
        <dbReference type="ChEBI" id="CHEBI:58223"/>
        <dbReference type="ChEBI" id="CHEBI:58885"/>
        <dbReference type="EC" id="2.4.1.12"/>
    </reaction>
</comment>
<dbReference type="Gene3D" id="3.90.550.10">
    <property type="entry name" value="Spore Coat Polysaccharide Biosynthesis Protein SpsA, Chain A"/>
    <property type="match status" value="1"/>
</dbReference>
<keyword evidence="4 7" id="KW-0812">Transmembrane</keyword>
<comment type="cofactor">
    <cofactor evidence="7">
        <name>Mg(2+)</name>
        <dbReference type="ChEBI" id="CHEBI:18420"/>
    </cofactor>
</comment>
<dbReference type="InterPro" id="IPR003919">
    <property type="entry name" value="Cell_synth_A"/>
</dbReference>
<name>A0A2W1K4R2_ACIFR</name>